<evidence type="ECO:0000313" key="7">
    <source>
        <dbReference type="Proteomes" id="UP000470302"/>
    </source>
</evidence>
<proteinExistence type="inferred from homology"/>
<evidence type="ECO:0000259" key="5">
    <source>
        <dbReference type="PROSITE" id="PS50931"/>
    </source>
</evidence>
<dbReference type="InterPro" id="IPR005119">
    <property type="entry name" value="LysR_subst-bd"/>
</dbReference>
<sequence length="326" mass="35761">MSRNFDYLGDVEVFLAVMEHGSFTSAAAALSTTASVLSRAIGRLEARLGQQLMRRTTRRIGLTDAGQRYLEQARGAFGLLREAEQEAQSQSAALSGRVRISAPTTFGHFRLPALLKPFLAQNPEVRLELNITNRNVDLVAEGFDMAIRLGNLPDSGLVARKLEDAPLRLVAAPDYLKRAGVPRNLEELAQHVCLPFVLPRTGKLGAWSFRIGGEDLEWQPRSVLEVSDDVLGTVSMAEQGIGICQTYDFIARERLASGRLVELLPELSGRTRPFSLVYAPHRHQSAAARALISALVSDVLSTSLLHKCTDDVEHGIKSPSRYSPFC</sequence>
<evidence type="ECO:0000313" key="6">
    <source>
        <dbReference type="EMBL" id="MYM88180.1"/>
    </source>
</evidence>
<dbReference type="FunFam" id="1.10.10.10:FF:000001">
    <property type="entry name" value="LysR family transcriptional regulator"/>
    <property type="match status" value="1"/>
</dbReference>
<accession>A0A845G3H2</accession>
<dbReference type="Pfam" id="PF00126">
    <property type="entry name" value="HTH_1"/>
    <property type="match status" value="1"/>
</dbReference>
<dbReference type="GO" id="GO:0003700">
    <property type="term" value="F:DNA-binding transcription factor activity"/>
    <property type="evidence" value="ECO:0007669"/>
    <property type="project" value="InterPro"/>
</dbReference>
<comment type="similarity">
    <text evidence="1">Belongs to the LysR transcriptional regulatory family.</text>
</comment>
<dbReference type="SUPFAM" id="SSF53850">
    <property type="entry name" value="Periplasmic binding protein-like II"/>
    <property type="match status" value="1"/>
</dbReference>
<dbReference type="RefSeq" id="WP_161097251.1">
    <property type="nucleotide sequence ID" value="NZ_WWCW01000040.1"/>
</dbReference>
<name>A0A845G3H2_9BURK</name>
<protein>
    <submittedName>
        <fullName evidence="6">LysR family transcriptional regulator</fullName>
    </submittedName>
</protein>
<keyword evidence="3" id="KW-0238">DNA-binding</keyword>
<evidence type="ECO:0000256" key="1">
    <source>
        <dbReference type="ARBA" id="ARBA00009437"/>
    </source>
</evidence>
<dbReference type="SUPFAM" id="SSF46785">
    <property type="entry name" value="Winged helix' DNA-binding domain"/>
    <property type="match status" value="1"/>
</dbReference>
<feature type="domain" description="HTH lysR-type" evidence="5">
    <location>
        <begin position="6"/>
        <end position="63"/>
    </location>
</feature>
<comment type="caution">
    <text evidence="6">The sequence shown here is derived from an EMBL/GenBank/DDBJ whole genome shotgun (WGS) entry which is preliminary data.</text>
</comment>
<dbReference type="Proteomes" id="UP000470302">
    <property type="component" value="Unassembled WGS sequence"/>
</dbReference>
<dbReference type="PANTHER" id="PTHR30537:SF5">
    <property type="entry name" value="HTH-TYPE TRANSCRIPTIONAL ACTIVATOR TTDR-RELATED"/>
    <property type="match status" value="1"/>
</dbReference>
<dbReference type="Pfam" id="PF03466">
    <property type="entry name" value="LysR_substrate"/>
    <property type="match status" value="1"/>
</dbReference>
<dbReference type="PROSITE" id="PS50931">
    <property type="entry name" value="HTH_LYSR"/>
    <property type="match status" value="1"/>
</dbReference>
<dbReference type="InterPro" id="IPR036388">
    <property type="entry name" value="WH-like_DNA-bd_sf"/>
</dbReference>
<dbReference type="Gene3D" id="3.40.190.290">
    <property type="match status" value="1"/>
</dbReference>
<dbReference type="Gene3D" id="1.10.10.10">
    <property type="entry name" value="Winged helix-like DNA-binding domain superfamily/Winged helix DNA-binding domain"/>
    <property type="match status" value="1"/>
</dbReference>
<evidence type="ECO:0000256" key="4">
    <source>
        <dbReference type="ARBA" id="ARBA00023163"/>
    </source>
</evidence>
<evidence type="ECO:0000256" key="3">
    <source>
        <dbReference type="ARBA" id="ARBA00023125"/>
    </source>
</evidence>
<organism evidence="6 7">
    <name type="scientific">Duganella vulcania</name>
    <dbReference type="NCBI Taxonomy" id="2692166"/>
    <lineage>
        <taxon>Bacteria</taxon>
        <taxon>Pseudomonadati</taxon>
        <taxon>Pseudomonadota</taxon>
        <taxon>Betaproteobacteria</taxon>
        <taxon>Burkholderiales</taxon>
        <taxon>Oxalobacteraceae</taxon>
        <taxon>Telluria group</taxon>
        <taxon>Duganella</taxon>
    </lineage>
</organism>
<dbReference type="GO" id="GO:0003677">
    <property type="term" value="F:DNA binding"/>
    <property type="evidence" value="ECO:0007669"/>
    <property type="project" value="UniProtKB-KW"/>
</dbReference>
<dbReference type="InterPro" id="IPR000847">
    <property type="entry name" value="LysR_HTH_N"/>
</dbReference>
<evidence type="ECO:0000256" key="2">
    <source>
        <dbReference type="ARBA" id="ARBA00023015"/>
    </source>
</evidence>
<dbReference type="EMBL" id="WWCW01000040">
    <property type="protein sequence ID" value="MYM88180.1"/>
    <property type="molecule type" value="Genomic_DNA"/>
</dbReference>
<reference evidence="6 7" key="1">
    <citation type="submission" date="2020-01" db="EMBL/GenBank/DDBJ databases">
        <title>Novel species isolated from a subtropical stream in China.</title>
        <authorList>
            <person name="Lu H."/>
        </authorList>
    </citation>
    <scope>NUCLEOTIDE SEQUENCE [LARGE SCALE GENOMIC DNA]</scope>
    <source>
        <strain evidence="6 7">FT82W</strain>
    </source>
</reference>
<dbReference type="CDD" id="cd08422">
    <property type="entry name" value="PBP2_CrgA_like"/>
    <property type="match status" value="1"/>
</dbReference>
<keyword evidence="4" id="KW-0804">Transcription</keyword>
<dbReference type="AlphaFoldDB" id="A0A845G3H2"/>
<dbReference type="PANTHER" id="PTHR30537">
    <property type="entry name" value="HTH-TYPE TRANSCRIPTIONAL REGULATOR"/>
    <property type="match status" value="1"/>
</dbReference>
<gene>
    <name evidence="6" type="ORF">GTP91_13445</name>
</gene>
<dbReference type="InterPro" id="IPR058163">
    <property type="entry name" value="LysR-type_TF_proteobact-type"/>
</dbReference>
<keyword evidence="2" id="KW-0805">Transcription regulation</keyword>
<dbReference type="InterPro" id="IPR036390">
    <property type="entry name" value="WH_DNA-bd_sf"/>
</dbReference>